<keyword evidence="3" id="KW-0808">Transferase</keyword>
<dbReference type="Pfam" id="PF08241">
    <property type="entry name" value="Methyltransf_11"/>
    <property type="match status" value="1"/>
</dbReference>
<dbReference type="PANTHER" id="PTHR44942">
    <property type="entry name" value="METHYLTRANSF_11 DOMAIN-CONTAINING PROTEIN"/>
    <property type="match status" value="1"/>
</dbReference>
<evidence type="ECO:0000256" key="2">
    <source>
        <dbReference type="ARBA" id="ARBA00022603"/>
    </source>
</evidence>
<evidence type="ECO:0000259" key="4">
    <source>
        <dbReference type="Pfam" id="PF08241"/>
    </source>
</evidence>
<dbReference type="Gene3D" id="3.40.50.150">
    <property type="entry name" value="Vaccinia Virus protein VP39"/>
    <property type="match status" value="1"/>
</dbReference>
<sequence>MANIVHRVARAGFGTGTNALYDRIRPGYQPWSLQHIKNALTTQGPYNIVELGSGTGIFTRALLADPEWASYIGELRAFEPSEGMRDEFTKTVQDPRAKVFDGTFDTIGVQDGWADLVVTAQAFHWCPDHDLAAKEFNRVLKPNGVAAFIWNLEDRDAERWSAQVRDLIEQHEQGTPQFRLDLWRQYFERPTYKEHFLTPEEKQWSYHLEATEDIVVHRASSKSYITVLEPEEKAKVQAGIREIVRRGDDLEWIDKENGKFKYPYRTWVVISRKK</sequence>
<proteinExistence type="inferred from homology"/>
<dbReference type="CDD" id="cd02440">
    <property type="entry name" value="AdoMet_MTases"/>
    <property type="match status" value="1"/>
</dbReference>
<feature type="domain" description="Methyltransferase type 11" evidence="4">
    <location>
        <begin position="50"/>
        <end position="148"/>
    </location>
</feature>
<dbReference type="AlphaFoldDB" id="A0A4Q2DPY9"/>
<keyword evidence="6" id="KW-1185">Reference proteome</keyword>
<evidence type="ECO:0000256" key="3">
    <source>
        <dbReference type="ARBA" id="ARBA00022679"/>
    </source>
</evidence>
<dbReference type="Proteomes" id="UP000290288">
    <property type="component" value="Unassembled WGS sequence"/>
</dbReference>
<dbReference type="STRING" id="2316362.A0A4Q2DPY9"/>
<dbReference type="InterPro" id="IPR051052">
    <property type="entry name" value="Diverse_substrate_MTase"/>
</dbReference>
<organism evidence="5 6">
    <name type="scientific">Candolleomyces aberdarensis</name>
    <dbReference type="NCBI Taxonomy" id="2316362"/>
    <lineage>
        <taxon>Eukaryota</taxon>
        <taxon>Fungi</taxon>
        <taxon>Dikarya</taxon>
        <taxon>Basidiomycota</taxon>
        <taxon>Agaricomycotina</taxon>
        <taxon>Agaricomycetes</taxon>
        <taxon>Agaricomycetidae</taxon>
        <taxon>Agaricales</taxon>
        <taxon>Agaricineae</taxon>
        <taxon>Psathyrellaceae</taxon>
        <taxon>Candolleomyces</taxon>
    </lineage>
</organism>
<comment type="caution">
    <text evidence="5">The sequence shown here is derived from an EMBL/GenBank/DDBJ whole genome shotgun (WGS) entry which is preliminary data.</text>
</comment>
<keyword evidence="2" id="KW-0489">Methyltransferase</keyword>
<dbReference type="OrthoDB" id="66144at2759"/>
<dbReference type="PANTHER" id="PTHR44942:SF4">
    <property type="entry name" value="METHYLTRANSFERASE TYPE 11 DOMAIN-CONTAINING PROTEIN"/>
    <property type="match status" value="1"/>
</dbReference>
<dbReference type="GO" id="GO:0008757">
    <property type="term" value="F:S-adenosylmethionine-dependent methyltransferase activity"/>
    <property type="evidence" value="ECO:0007669"/>
    <property type="project" value="InterPro"/>
</dbReference>
<dbReference type="InterPro" id="IPR029063">
    <property type="entry name" value="SAM-dependent_MTases_sf"/>
</dbReference>
<accession>A0A4Q2DPY9</accession>
<dbReference type="EMBL" id="SDEE01000129">
    <property type="protein sequence ID" value="RXW20905.1"/>
    <property type="molecule type" value="Genomic_DNA"/>
</dbReference>
<gene>
    <name evidence="5" type="ORF">EST38_g4971</name>
</gene>
<evidence type="ECO:0000256" key="1">
    <source>
        <dbReference type="ARBA" id="ARBA00008361"/>
    </source>
</evidence>
<evidence type="ECO:0000313" key="6">
    <source>
        <dbReference type="Proteomes" id="UP000290288"/>
    </source>
</evidence>
<comment type="similarity">
    <text evidence="1">Belongs to the methyltransferase superfamily.</text>
</comment>
<protein>
    <recommendedName>
        <fullName evidence="4">Methyltransferase type 11 domain-containing protein</fullName>
    </recommendedName>
</protein>
<dbReference type="GO" id="GO:0032259">
    <property type="term" value="P:methylation"/>
    <property type="evidence" value="ECO:0007669"/>
    <property type="project" value="UniProtKB-KW"/>
</dbReference>
<evidence type="ECO:0000313" key="5">
    <source>
        <dbReference type="EMBL" id="RXW20905.1"/>
    </source>
</evidence>
<dbReference type="InterPro" id="IPR013216">
    <property type="entry name" value="Methyltransf_11"/>
</dbReference>
<name>A0A4Q2DPY9_9AGAR</name>
<reference evidence="5 6" key="1">
    <citation type="submission" date="2019-01" db="EMBL/GenBank/DDBJ databases">
        <title>Draft genome sequence of Psathyrella aberdarensis IHI B618.</title>
        <authorList>
            <person name="Buettner E."/>
            <person name="Kellner H."/>
        </authorList>
    </citation>
    <scope>NUCLEOTIDE SEQUENCE [LARGE SCALE GENOMIC DNA]</scope>
    <source>
        <strain evidence="5 6">IHI B618</strain>
    </source>
</reference>
<dbReference type="SUPFAM" id="SSF53335">
    <property type="entry name" value="S-adenosyl-L-methionine-dependent methyltransferases"/>
    <property type="match status" value="1"/>
</dbReference>